<dbReference type="AlphaFoldDB" id="Q5YMF9"/>
<evidence type="ECO:0000313" key="1">
    <source>
        <dbReference type="EMBL" id="BAD60632.1"/>
    </source>
</evidence>
<name>Q5YMF9_NOCFA</name>
<geneLocation type="plasmid" evidence="1 2">
    <name>pNF1</name>
</geneLocation>
<proteinExistence type="predicted"/>
<dbReference type="KEGG" id="nfa:PNF1_1070"/>
<keyword evidence="2" id="KW-1185">Reference proteome</keyword>
<gene>
    <name evidence="1" type="ordered locus">PNF1_1070</name>
</gene>
<dbReference type="HOGENOM" id="CLU_1530975_0_0_11"/>
<organism evidence="1 2">
    <name type="scientific">Nocardia farcinica (strain IFM 10152)</name>
    <dbReference type="NCBI Taxonomy" id="247156"/>
    <lineage>
        <taxon>Bacteria</taxon>
        <taxon>Bacillati</taxon>
        <taxon>Actinomycetota</taxon>
        <taxon>Actinomycetes</taxon>
        <taxon>Mycobacteriales</taxon>
        <taxon>Nocardiaceae</taxon>
        <taxon>Nocardia</taxon>
    </lineage>
</organism>
<protein>
    <submittedName>
        <fullName evidence="1">Uncharacterized protein</fullName>
    </submittedName>
</protein>
<sequence>MSAMIIDQVRTYYSTYLPQTTASLDDPEEFFQELSDQISQRVEQITAQLETNAIVPGQDYLERVGTLNTLRAQALESALAELLYSTPPEVDEDPEPSQTERDLLVMQQEERAVDQRLEMAPGSPEAIEWDRRYPHLVEEVTWMLTDHGELTVEQKREQLAQIMHRQDEARARLRP</sequence>
<dbReference type="Proteomes" id="UP000006820">
    <property type="component" value="Plasmid pNF1"/>
</dbReference>
<accession>Q5YMF9</accession>
<evidence type="ECO:0000313" key="2">
    <source>
        <dbReference type="Proteomes" id="UP000006820"/>
    </source>
</evidence>
<dbReference type="EMBL" id="AP006619">
    <property type="protein sequence ID" value="BAD60632.1"/>
    <property type="molecule type" value="Genomic_DNA"/>
</dbReference>
<keyword evidence="1" id="KW-0614">Plasmid</keyword>
<reference evidence="1 2" key="1">
    <citation type="journal article" date="2004" name="Proc. Natl. Acad. Sci. U.S.A.">
        <title>The complete genomic sequence of Nocardia farcinica IFM 10152.</title>
        <authorList>
            <person name="Ishikawa J."/>
            <person name="Yamashita A."/>
            <person name="Mikami Y."/>
            <person name="Hoshino Y."/>
            <person name="Kurita H."/>
            <person name="Hotta K."/>
            <person name="Shiba T."/>
            <person name="Hattori M."/>
        </authorList>
    </citation>
    <scope>NUCLEOTIDE SEQUENCE [LARGE SCALE GENOMIC DNA]</scope>
    <source>
        <strain evidence="1 2">IFM 10152</strain>
        <plasmid evidence="2">Plasmid pNF1</plasmid>
    </source>
</reference>